<name>A0ABT9Y0F3_9BACI</name>
<reference evidence="2 3" key="1">
    <citation type="submission" date="2023-07" db="EMBL/GenBank/DDBJ databases">
        <title>Genomic Encyclopedia of Type Strains, Phase IV (KMG-IV): sequencing the most valuable type-strain genomes for metagenomic binning, comparative biology and taxonomic classification.</title>
        <authorList>
            <person name="Goeker M."/>
        </authorList>
    </citation>
    <scope>NUCLEOTIDE SEQUENCE [LARGE SCALE GENOMIC DNA]</scope>
    <source>
        <strain evidence="2 3">DSM 27594</strain>
    </source>
</reference>
<dbReference type="PANTHER" id="PTHR37103">
    <property type="entry name" value="PUTATIVE-RELATED"/>
    <property type="match status" value="1"/>
</dbReference>
<dbReference type="EMBL" id="JAUSTW010000008">
    <property type="protein sequence ID" value="MDQ0201076.1"/>
    <property type="molecule type" value="Genomic_DNA"/>
</dbReference>
<proteinExistence type="predicted"/>
<dbReference type="Pfam" id="PF20247">
    <property type="entry name" value="DUF6602"/>
    <property type="match status" value="1"/>
</dbReference>
<dbReference type="RefSeq" id="WP_307411996.1">
    <property type="nucleotide sequence ID" value="NZ_JAUSTW010000008.1"/>
</dbReference>
<dbReference type="PANTHER" id="PTHR37103:SF1">
    <property type="entry name" value="DUF6602 DOMAIN-CONTAINING PROTEIN"/>
    <property type="match status" value="1"/>
</dbReference>
<evidence type="ECO:0000313" key="2">
    <source>
        <dbReference type="EMBL" id="MDQ0201076.1"/>
    </source>
</evidence>
<feature type="domain" description="DUF6602" evidence="1">
    <location>
        <begin position="31"/>
        <end position="123"/>
    </location>
</feature>
<dbReference type="InterPro" id="IPR046537">
    <property type="entry name" value="DUF6602"/>
</dbReference>
<dbReference type="CDD" id="cd21173">
    <property type="entry name" value="NucC-like"/>
    <property type="match status" value="1"/>
</dbReference>
<organism evidence="2 3">
    <name type="scientific">Neobacillus ginsengisoli</name>
    <dbReference type="NCBI Taxonomy" id="904295"/>
    <lineage>
        <taxon>Bacteria</taxon>
        <taxon>Bacillati</taxon>
        <taxon>Bacillota</taxon>
        <taxon>Bacilli</taxon>
        <taxon>Bacillales</taxon>
        <taxon>Bacillaceae</taxon>
        <taxon>Neobacillus</taxon>
    </lineage>
</organism>
<comment type="caution">
    <text evidence="2">The sequence shown here is derived from an EMBL/GenBank/DDBJ whole genome shotgun (WGS) entry which is preliminary data.</text>
</comment>
<dbReference type="Proteomes" id="UP001224122">
    <property type="component" value="Unassembled WGS sequence"/>
</dbReference>
<keyword evidence="3" id="KW-1185">Reference proteome</keyword>
<protein>
    <recommendedName>
        <fullName evidence="1">DUF6602 domain-containing protein</fullName>
    </recommendedName>
</protein>
<evidence type="ECO:0000313" key="3">
    <source>
        <dbReference type="Proteomes" id="UP001224122"/>
    </source>
</evidence>
<gene>
    <name evidence="2" type="ORF">J2S10_004282</name>
</gene>
<accession>A0ABT9Y0F3</accession>
<evidence type="ECO:0000259" key="1">
    <source>
        <dbReference type="Pfam" id="PF20247"/>
    </source>
</evidence>
<sequence>MRNSDFTAYHESITAELLASRNRVRYFIGNRHWGEDGRFKEVLLMNYLKKVLPSNISIGTGFVSNGQEITSQIDLIIYDNSIPTLFSEGDFVIALPESIYGIIEVKSKLSANEKCSNAIIKANKNGEIIGNNIFNGIFGYESDISFSENRVLPDTVKHALLSNNGYINHITFGPDIFVKYWGEGNPEDIDELECFSFYKLRNLSFGYFISNLIETIHIKSRNQPLSDNLSDFLYPVNEGKETRRLKHLEMKLRVPISRG</sequence>